<feature type="transmembrane region" description="Helical" evidence="9">
    <location>
        <begin position="308"/>
        <end position="328"/>
    </location>
</feature>
<evidence type="ECO:0000256" key="2">
    <source>
        <dbReference type="ARBA" id="ARBA00005887"/>
    </source>
</evidence>
<feature type="transmembrane region" description="Helical" evidence="9">
    <location>
        <begin position="223"/>
        <end position="241"/>
    </location>
</feature>
<keyword evidence="3" id="KW-0813">Transport</keyword>
<dbReference type="SUPFAM" id="SSF111352">
    <property type="entry name" value="Ammonium transporter"/>
    <property type="match status" value="1"/>
</dbReference>
<dbReference type="InterPro" id="IPR024041">
    <property type="entry name" value="NH4_transpt_AmtB-like_dom"/>
</dbReference>
<dbReference type="GO" id="GO:0005886">
    <property type="term" value="C:plasma membrane"/>
    <property type="evidence" value="ECO:0007669"/>
    <property type="project" value="UniProtKB-SubCell"/>
</dbReference>
<dbReference type="InterPro" id="IPR029020">
    <property type="entry name" value="Ammonium/urea_transptr"/>
</dbReference>
<keyword evidence="5 9" id="KW-0812">Transmembrane</keyword>
<feature type="transmembrane region" description="Helical" evidence="9">
    <location>
        <begin position="375"/>
        <end position="401"/>
    </location>
</feature>
<feature type="transmembrane region" description="Helical" evidence="9">
    <location>
        <begin position="35"/>
        <end position="57"/>
    </location>
</feature>
<organism evidence="11">
    <name type="scientific">marine metagenome</name>
    <dbReference type="NCBI Taxonomy" id="408172"/>
    <lineage>
        <taxon>unclassified sequences</taxon>
        <taxon>metagenomes</taxon>
        <taxon>ecological metagenomes</taxon>
    </lineage>
</organism>
<evidence type="ECO:0000256" key="9">
    <source>
        <dbReference type="SAM" id="Phobius"/>
    </source>
</evidence>
<feature type="transmembrane region" description="Helical" evidence="9">
    <location>
        <begin position="340"/>
        <end position="363"/>
    </location>
</feature>
<evidence type="ECO:0000256" key="7">
    <source>
        <dbReference type="ARBA" id="ARBA00023136"/>
    </source>
</evidence>
<keyword evidence="8" id="KW-0924">Ammonia transport</keyword>
<dbReference type="NCBIfam" id="TIGR00836">
    <property type="entry name" value="amt"/>
    <property type="match status" value="1"/>
</dbReference>
<keyword evidence="7 9" id="KW-0472">Membrane</keyword>
<feature type="domain" description="Ammonium transporter AmtB-like" evidence="10">
    <location>
        <begin position="36"/>
        <end position="431"/>
    </location>
</feature>
<proteinExistence type="inferred from homology"/>
<evidence type="ECO:0000256" key="4">
    <source>
        <dbReference type="ARBA" id="ARBA00022475"/>
    </source>
</evidence>
<gene>
    <name evidence="11" type="ORF">METZ01_LOCUS100487</name>
</gene>
<dbReference type="Pfam" id="PF00909">
    <property type="entry name" value="Ammonium_transp"/>
    <property type="match status" value="1"/>
</dbReference>
<sequence>MNKTRFSLSAVTMLLVAAFSSAVLADDAAIRSGDTAWLMTSTALVLFMTIPGLALFYAGMVRAKNTLSVMMQCFAIAGLVSVLWVLYGYSFSFGGSGAFWGGLDKLFLSGVTRDSVTGTVPEVVFIVYQMAFAIITPAIIVGAFAERMKFSALLWFTGIWLTVVYVPVAHWVWVDGGWLHEMGVLDFAGGTVVHINAGVAGLVAALVLGPRKGYPIAPMPPNNLVYTVLGASILWVGWFGFNGGSALAADGSAGMAVAVTQISTAAAALSWMFTEWIVYRRPSILGIASGAVAGLVAITPAAGVASPMGALGLGAISGLVCFFSATWLKHRLGYDDSLDVFGVHAVSGILGALLTGVVASPILGGVGFANGITTLGAQVVVQLIGVGATVCYAGVVTFIILELVDAMVGLRVSEQEEKVGLDVATHNERAYNLMKS</sequence>
<dbReference type="Gene3D" id="1.10.3430.10">
    <property type="entry name" value="Ammonium transporter AmtB like domains"/>
    <property type="match status" value="1"/>
</dbReference>
<dbReference type="PROSITE" id="PS01219">
    <property type="entry name" value="AMMONIUM_TRANSP"/>
    <property type="match status" value="1"/>
</dbReference>
<dbReference type="GO" id="GO:0008519">
    <property type="term" value="F:ammonium channel activity"/>
    <property type="evidence" value="ECO:0007669"/>
    <property type="project" value="InterPro"/>
</dbReference>
<dbReference type="InterPro" id="IPR001905">
    <property type="entry name" value="Ammonium_transpt"/>
</dbReference>
<dbReference type="AlphaFoldDB" id="A0A381W6W2"/>
<evidence type="ECO:0000256" key="3">
    <source>
        <dbReference type="ARBA" id="ARBA00022448"/>
    </source>
</evidence>
<name>A0A381W6W2_9ZZZZ</name>
<accession>A0A381W6W2</accession>
<dbReference type="FunFam" id="1.10.3430.10:FF:000007">
    <property type="entry name" value="Ammonium transporter"/>
    <property type="match status" value="1"/>
</dbReference>
<feature type="transmembrane region" description="Helical" evidence="9">
    <location>
        <begin position="284"/>
        <end position="302"/>
    </location>
</feature>
<evidence type="ECO:0000259" key="10">
    <source>
        <dbReference type="Pfam" id="PF00909"/>
    </source>
</evidence>
<comment type="subcellular location">
    <subcellularLocation>
        <location evidence="1">Cell membrane</location>
        <topology evidence="1">Multi-pass membrane protein</topology>
    </subcellularLocation>
</comment>
<keyword evidence="6 9" id="KW-1133">Transmembrane helix</keyword>
<keyword evidence="4" id="KW-1003">Cell membrane</keyword>
<evidence type="ECO:0000313" key="11">
    <source>
        <dbReference type="EMBL" id="SVA47633.1"/>
    </source>
</evidence>
<comment type="similarity">
    <text evidence="2">Belongs to the ammonia transporter channel (TC 1.A.11.2) family.</text>
</comment>
<evidence type="ECO:0000256" key="8">
    <source>
        <dbReference type="ARBA" id="ARBA00023177"/>
    </source>
</evidence>
<protein>
    <recommendedName>
        <fullName evidence="10">Ammonium transporter AmtB-like domain-containing protein</fullName>
    </recommendedName>
</protein>
<feature type="transmembrane region" description="Helical" evidence="9">
    <location>
        <begin position="123"/>
        <end position="145"/>
    </location>
</feature>
<feature type="transmembrane region" description="Helical" evidence="9">
    <location>
        <begin position="152"/>
        <end position="173"/>
    </location>
</feature>
<dbReference type="InterPro" id="IPR018047">
    <property type="entry name" value="Ammonium_transpt_CS"/>
</dbReference>
<evidence type="ECO:0000256" key="5">
    <source>
        <dbReference type="ARBA" id="ARBA00022692"/>
    </source>
</evidence>
<dbReference type="PANTHER" id="PTHR43029">
    <property type="entry name" value="AMMONIUM TRANSPORTER MEP2"/>
    <property type="match status" value="1"/>
</dbReference>
<feature type="transmembrane region" description="Helical" evidence="9">
    <location>
        <begin position="193"/>
        <end position="211"/>
    </location>
</feature>
<feature type="transmembrane region" description="Helical" evidence="9">
    <location>
        <begin position="253"/>
        <end position="272"/>
    </location>
</feature>
<evidence type="ECO:0000256" key="6">
    <source>
        <dbReference type="ARBA" id="ARBA00022989"/>
    </source>
</evidence>
<reference evidence="11" key="1">
    <citation type="submission" date="2018-05" db="EMBL/GenBank/DDBJ databases">
        <authorList>
            <person name="Lanie J.A."/>
            <person name="Ng W.-L."/>
            <person name="Kazmierczak K.M."/>
            <person name="Andrzejewski T.M."/>
            <person name="Davidsen T.M."/>
            <person name="Wayne K.J."/>
            <person name="Tettelin H."/>
            <person name="Glass J.I."/>
            <person name="Rusch D."/>
            <person name="Podicherti R."/>
            <person name="Tsui H.-C.T."/>
            <person name="Winkler M.E."/>
        </authorList>
    </citation>
    <scope>NUCLEOTIDE SEQUENCE</scope>
</reference>
<dbReference type="EMBL" id="UINC01010732">
    <property type="protein sequence ID" value="SVA47633.1"/>
    <property type="molecule type" value="Genomic_DNA"/>
</dbReference>
<dbReference type="PANTHER" id="PTHR43029:SF10">
    <property type="entry name" value="AMMONIUM TRANSPORTER MEP2"/>
    <property type="match status" value="1"/>
</dbReference>
<evidence type="ECO:0000256" key="1">
    <source>
        <dbReference type="ARBA" id="ARBA00004651"/>
    </source>
</evidence>